<organism evidence="1 2">
    <name type="scientific">Adhaeribacter swui</name>
    <dbReference type="NCBI Taxonomy" id="2086471"/>
    <lineage>
        <taxon>Bacteria</taxon>
        <taxon>Pseudomonadati</taxon>
        <taxon>Bacteroidota</taxon>
        <taxon>Cytophagia</taxon>
        <taxon>Cytophagales</taxon>
        <taxon>Hymenobacteraceae</taxon>
        <taxon>Adhaeribacter</taxon>
    </lineage>
</organism>
<dbReference type="EMBL" id="CP055156">
    <property type="protein sequence ID" value="QNF33647.1"/>
    <property type="molecule type" value="Genomic_DNA"/>
</dbReference>
<evidence type="ECO:0000313" key="1">
    <source>
        <dbReference type="EMBL" id="QNF33647.1"/>
    </source>
</evidence>
<keyword evidence="2" id="KW-1185">Reference proteome</keyword>
<accession>A0A7G7G913</accession>
<gene>
    <name evidence="1" type="ORF">HUW51_13285</name>
</gene>
<dbReference type="AlphaFoldDB" id="A0A7G7G913"/>
<name>A0A7G7G913_9BACT</name>
<sequence length="291" mass="32604">MQTLLVLTDLTENSANAYQYAVQLAGQVQATIKLVYSTNGIALSLPNHLQQAQKLQSFANRYVCFSGTEGSNLQPECLIANDPWPEALPLLVNVHQPDLIIAGSGLLDQLEVQGKTLALELLEQYPLLWIPEKANYQTIRNLAFITDFTDQDPGTIEQVKRFAGIFKAEVSLLHFYAPKDRAKVPQIKKEGDLLHRYITPAGTPYFLKEEENLVKGLDEFIQDNPIDLFVVATRDTYLANQYLKSDYSQYLACNHTIPLLNLYQAKKKSCAGNCSFCKKQHAAAEPVTIQL</sequence>
<dbReference type="Proteomes" id="UP000515237">
    <property type="component" value="Chromosome"/>
</dbReference>
<reference evidence="1 2" key="1">
    <citation type="journal article" date="2018" name="Int. J. Syst. Evol. Microbiol.">
        <title>Adhaeribacter swui sp. nov., isolated from wet mud.</title>
        <authorList>
            <person name="Kim D.U."/>
            <person name="Kim K.W."/>
            <person name="Kang M.S."/>
            <person name="Kim J.Y."/>
            <person name="Jang J.H."/>
            <person name="Kim M.K."/>
        </authorList>
    </citation>
    <scope>NUCLEOTIDE SEQUENCE [LARGE SCALE GENOMIC DNA]</scope>
    <source>
        <strain evidence="1 2">KCTC 52873</strain>
    </source>
</reference>
<protein>
    <submittedName>
        <fullName evidence="1">Universal stress protein</fullName>
    </submittedName>
</protein>
<dbReference type="SUPFAM" id="SSF52402">
    <property type="entry name" value="Adenine nucleotide alpha hydrolases-like"/>
    <property type="match status" value="2"/>
</dbReference>
<dbReference type="Gene3D" id="3.40.50.12370">
    <property type="match status" value="1"/>
</dbReference>
<dbReference type="KEGG" id="aswu:HUW51_13285"/>
<dbReference type="RefSeq" id="WP_185270128.1">
    <property type="nucleotide sequence ID" value="NZ_CP055156.1"/>
</dbReference>
<evidence type="ECO:0000313" key="2">
    <source>
        <dbReference type="Proteomes" id="UP000515237"/>
    </source>
</evidence>
<proteinExistence type="predicted"/>